<comment type="similarity">
    <text evidence="1 5">Belongs to the metallo-dependent hydrolases superfamily. NagA family.</text>
</comment>
<dbReference type="Pfam" id="PF01979">
    <property type="entry name" value="Amidohydro_1"/>
    <property type="match status" value="1"/>
</dbReference>
<dbReference type="GO" id="GO:0008448">
    <property type="term" value="F:N-acetylglucosamine-6-phosphate deacetylase activity"/>
    <property type="evidence" value="ECO:0007669"/>
    <property type="project" value="UniProtKB-EC"/>
</dbReference>
<protein>
    <submittedName>
        <fullName evidence="10">N-acetylglucosamine-6-phosphate deacetylase</fullName>
        <ecNumber evidence="10">3.5.1.25</ecNumber>
    </submittedName>
</protein>
<dbReference type="KEGG" id="acae:HYG86_11275"/>
<accession>A0A7G9W9E1</accession>
<feature type="binding site" evidence="7">
    <location>
        <position position="223"/>
    </location>
    <ligand>
        <name>substrate</name>
    </ligand>
</feature>
<dbReference type="AlphaFoldDB" id="A0A7G9W9E1"/>
<dbReference type="CDD" id="cd00854">
    <property type="entry name" value="NagA"/>
    <property type="match status" value="1"/>
</dbReference>
<gene>
    <name evidence="10" type="primary">nagA</name>
    <name evidence="10" type="ORF">HYG86_11275</name>
</gene>
<feature type="active site" description="Proton donor/acceptor" evidence="6">
    <location>
        <position position="269"/>
    </location>
</feature>
<dbReference type="SUPFAM" id="SSF51556">
    <property type="entry name" value="Metallo-dependent hydrolases"/>
    <property type="match status" value="1"/>
</dbReference>
<evidence type="ECO:0000256" key="2">
    <source>
        <dbReference type="ARBA" id="ARBA00022723"/>
    </source>
</evidence>
<feature type="binding site" evidence="7">
    <location>
        <begin position="302"/>
        <end position="304"/>
    </location>
    <ligand>
        <name>substrate</name>
    </ligand>
</feature>
<dbReference type="InterPro" id="IPR003764">
    <property type="entry name" value="GlcNAc_6-P_deAcase"/>
</dbReference>
<organism evidence="10 11">
    <name type="scientific">Alkalicella caledoniensis</name>
    <dbReference type="NCBI Taxonomy" id="2731377"/>
    <lineage>
        <taxon>Bacteria</taxon>
        <taxon>Bacillati</taxon>
        <taxon>Bacillota</taxon>
        <taxon>Clostridia</taxon>
        <taxon>Eubacteriales</taxon>
        <taxon>Proteinivoracaceae</taxon>
        <taxon>Alkalicella</taxon>
    </lineage>
</organism>
<dbReference type="Gene3D" id="3.20.20.140">
    <property type="entry name" value="Metal-dependent hydrolases"/>
    <property type="match status" value="1"/>
</dbReference>
<evidence type="ECO:0000256" key="1">
    <source>
        <dbReference type="ARBA" id="ARBA00010716"/>
    </source>
</evidence>
<keyword evidence="3 5" id="KW-0378">Hydrolase</keyword>
<name>A0A7G9W9E1_ALKCA</name>
<dbReference type="PIRSF" id="PIRSF038994">
    <property type="entry name" value="NagA"/>
    <property type="match status" value="1"/>
</dbReference>
<dbReference type="InterPro" id="IPR032466">
    <property type="entry name" value="Metal_Hydrolase"/>
</dbReference>
<evidence type="ECO:0000256" key="5">
    <source>
        <dbReference type="PIRNR" id="PIRNR038994"/>
    </source>
</evidence>
<sequence>MTTVIKNGQVLGDNFSFKQQDIKLSGEIIDTIGEVVEKATIDAKGLYVVPGLIDIHTHGCNGCDFCDGKISSLETISTYLAHNGITSFLGTSMSLSEEKLHSIFKIAKDFIRENKKGAYMHGINMEGPFFNELKKGAQSGDNLKNPDIEMFHRLNESSGNNIRVCCLSPELDGSDQFTSSLKDSTVISLAHTTADYDISMKAIDLGASNITHLYNAMAPFTHRSPGLVGAAFDSNVSCELICDGIHVHPAVIRSTFKTVGAERIILVSDSMCACGLSDGIYELGGQKVIVKDSTATLENGTIAGSTTNLMSCVKNCVDFGIPLEDALKAASINPAKLIGVDDITGSVAVGKYADLMLMDEKFHIKHVFVKGKQVI</sequence>
<evidence type="ECO:0000256" key="6">
    <source>
        <dbReference type="PIRSR" id="PIRSR038994-1"/>
    </source>
</evidence>
<dbReference type="GO" id="GO:0006046">
    <property type="term" value="P:N-acetylglucosamine catabolic process"/>
    <property type="evidence" value="ECO:0007669"/>
    <property type="project" value="TreeGrafter"/>
</dbReference>
<proteinExistence type="inferred from homology"/>
<evidence type="ECO:0000313" key="10">
    <source>
        <dbReference type="EMBL" id="QNO15303.1"/>
    </source>
</evidence>
<dbReference type="EC" id="3.5.1.25" evidence="10"/>
<comment type="cofactor">
    <cofactor evidence="8">
        <name>a divalent metal cation</name>
        <dbReference type="ChEBI" id="CHEBI:60240"/>
    </cofactor>
    <text evidence="8">Binds 1 divalent metal cation per subunit.</text>
</comment>
<dbReference type="RefSeq" id="WP_213165667.1">
    <property type="nucleotide sequence ID" value="NZ_CP058559.1"/>
</dbReference>
<feature type="binding site" evidence="7">
    <location>
        <position position="246"/>
    </location>
    <ligand>
        <name>substrate</name>
    </ligand>
</feature>
<keyword evidence="4 5" id="KW-0119">Carbohydrate metabolism</keyword>
<dbReference type="Proteomes" id="UP000516160">
    <property type="component" value="Chromosome"/>
</dbReference>
<feature type="binding site" evidence="8">
    <location>
        <position position="126"/>
    </location>
    <ligand>
        <name>Zn(2+)</name>
        <dbReference type="ChEBI" id="CHEBI:29105"/>
    </ligand>
</feature>
<feature type="domain" description="Amidohydrolase-related" evidence="9">
    <location>
        <begin position="186"/>
        <end position="374"/>
    </location>
</feature>
<evidence type="ECO:0000259" key="9">
    <source>
        <dbReference type="Pfam" id="PF01979"/>
    </source>
</evidence>
<dbReference type="SUPFAM" id="SSF51338">
    <property type="entry name" value="Composite domain of metallo-dependent hydrolases"/>
    <property type="match status" value="1"/>
</dbReference>
<dbReference type="NCBIfam" id="TIGR00221">
    <property type="entry name" value="nagA"/>
    <property type="match status" value="1"/>
</dbReference>
<dbReference type="Gene3D" id="2.30.40.10">
    <property type="entry name" value="Urease, subunit C, domain 1"/>
    <property type="match status" value="1"/>
</dbReference>
<evidence type="ECO:0000256" key="3">
    <source>
        <dbReference type="ARBA" id="ARBA00022801"/>
    </source>
</evidence>
<evidence type="ECO:0000313" key="11">
    <source>
        <dbReference type="Proteomes" id="UP000516160"/>
    </source>
</evidence>
<dbReference type="PANTHER" id="PTHR11113">
    <property type="entry name" value="N-ACETYLGLUCOSAMINE-6-PHOSPHATE DEACETYLASE"/>
    <property type="match status" value="1"/>
</dbReference>
<reference evidence="10 11" key="1">
    <citation type="submission" date="2020-07" db="EMBL/GenBank/DDBJ databases">
        <title>Alkalicella. sp. LB2 genome.</title>
        <authorList>
            <person name="Postec A."/>
            <person name="Quemeneur M."/>
        </authorList>
    </citation>
    <scope>NUCLEOTIDE SEQUENCE [LARGE SCALE GENOMIC DNA]</scope>
    <source>
        <strain evidence="10 11">LB2</strain>
    </source>
</reference>
<feature type="binding site" evidence="8">
    <location>
        <position position="191"/>
    </location>
    <ligand>
        <name>Zn(2+)</name>
        <dbReference type="ChEBI" id="CHEBI:29105"/>
    </ligand>
</feature>
<dbReference type="InterPro" id="IPR011059">
    <property type="entry name" value="Metal-dep_hydrolase_composite"/>
</dbReference>
<dbReference type="EMBL" id="CP058559">
    <property type="protein sequence ID" value="QNO15303.1"/>
    <property type="molecule type" value="Genomic_DNA"/>
</dbReference>
<keyword evidence="2 8" id="KW-0479">Metal-binding</keyword>
<keyword evidence="11" id="KW-1185">Reference proteome</keyword>
<feature type="binding site" evidence="8">
    <location>
        <position position="212"/>
    </location>
    <ligand>
        <name>Zn(2+)</name>
        <dbReference type="ChEBI" id="CHEBI:29105"/>
    </ligand>
</feature>
<evidence type="ECO:0000256" key="4">
    <source>
        <dbReference type="ARBA" id="ARBA00023277"/>
    </source>
</evidence>
<dbReference type="PANTHER" id="PTHR11113:SF14">
    <property type="entry name" value="N-ACETYLGLUCOSAMINE-6-PHOSPHATE DEACETYLASE"/>
    <property type="match status" value="1"/>
</dbReference>
<dbReference type="InterPro" id="IPR006680">
    <property type="entry name" value="Amidohydro-rel"/>
</dbReference>
<evidence type="ECO:0000256" key="7">
    <source>
        <dbReference type="PIRSR" id="PIRSR038994-2"/>
    </source>
</evidence>
<feature type="binding site" evidence="7">
    <location>
        <begin position="215"/>
        <end position="216"/>
    </location>
    <ligand>
        <name>substrate</name>
    </ligand>
</feature>
<feature type="binding site" evidence="7">
    <location>
        <position position="137"/>
    </location>
    <ligand>
        <name>substrate</name>
    </ligand>
</feature>
<evidence type="ECO:0000256" key="8">
    <source>
        <dbReference type="PIRSR" id="PIRSR038994-3"/>
    </source>
</evidence>
<dbReference type="GO" id="GO:0046872">
    <property type="term" value="F:metal ion binding"/>
    <property type="evidence" value="ECO:0007669"/>
    <property type="project" value="UniProtKB-KW"/>
</dbReference>